<keyword evidence="2 3" id="KW-0802">TPR repeat</keyword>
<feature type="repeat" description="TPR" evidence="3">
    <location>
        <begin position="518"/>
        <end position="551"/>
    </location>
</feature>
<name>A0A814ZG64_ADIRI</name>
<evidence type="ECO:0000256" key="1">
    <source>
        <dbReference type="ARBA" id="ARBA00022737"/>
    </source>
</evidence>
<feature type="repeat" description="TPR" evidence="3">
    <location>
        <begin position="434"/>
        <end position="467"/>
    </location>
</feature>
<dbReference type="InterPro" id="IPR013105">
    <property type="entry name" value="TPR_2"/>
</dbReference>
<dbReference type="Gene3D" id="3.90.176.10">
    <property type="entry name" value="Toxin ADP-ribosyltransferase, Chain A, domain 1"/>
    <property type="match status" value="1"/>
</dbReference>
<evidence type="ECO:0000313" key="6">
    <source>
        <dbReference type="EMBL" id="CAF1243640.1"/>
    </source>
</evidence>
<evidence type="ECO:0000256" key="4">
    <source>
        <dbReference type="SAM" id="MobiDB-lite"/>
    </source>
</evidence>
<dbReference type="InterPro" id="IPR019734">
    <property type="entry name" value="TPR_rpt"/>
</dbReference>
<dbReference type="Proteomes" id="UP000663828">
    <property type="component" value="Unassembled WGS sequence"/>
</dbReference>
<comment type="caution">
    <text evidence="6">The sequence shown here is derived from an EMBL/GenBank/DDBJ whole genome shotgun (WGS) entry which is preliminary data.</text>
</comment>
<dbReference type="Proteomes" id="UP000663852">
    <property type="component" value="Unassembled WGS sequence"/>
</dbReference>
<dbReference type="PANTHER" id="PTHR45641">
    <property type="entry name" value="TETRATRICOPEPTIDE REPEAT PROTEIN (AFU_ORTHOLOGUE AFUA_6G03870)"/>
    <property type="match status" value="1"/>
</dbReference>
<dbReference type="InterPro" id="IPR011990">
    <property type="entry name" value="TPR-like_helical_dom_sf"/>
</dbReference>
<evidence type="ECO:0000256" key="2">
    <source>
        <dbReference type="ARBA" id="ARBA00022803"/>
    </source>
</evidence>
<protein>
    <submittedName>
        <fullName evidence="6">Uncharacterized protein</fullName>
    </submittedName>
</protein>
<gene>
    <name evidence="6" type="ORF">EDS130_LOCUS27588</name>
    <name evidence="5" type="ORF">XAT740_LOCUS7560</name>
</gene>
<dbReference type="PROSITE" id="PS51996">
    <property type="entry name" value="TR_MART"/>
    <property type="match status" value="1"/>
</dbReference>
<dbReference type="EMBL" id="CAJNOR010000364">
    <property type="protein sequence ID" value="CAF0891977.1"/>
    <property type="molecule type" value="Genomic_DNA"/>
</dbReference>
<dbReference type="Gene3D" id="1.25.40.10">
    <property type="entry name" value="Tetratricopeptide repeat domain"/>
    <property type="match status" value="2"/>
</dbReference>
<sequence>MYVTTVDMDPDGTIQSDNTPSPTPAPTLKMVGIYTKISSLNNALRDATCLYERDSTSISLIMPNCQLNQLDPTYMYTQIFKEILLNTQFGRKHINAFWAYSRRIFCKAPQNLSVVHELQQSYHKKSPIWWYTYNSFLYSMLNHSLRLMDGDMIIRMGFFINDLHHQIDQLHRSQPPVSNFTVYRGQGLSKIDFNTMQKSKGGLISFNSFLSTSKTRRLAVEFAQRAITDPEAVGIIFVMRVDPAQSRIPFASVEDVGCFAAENEVLFSMHTIFLIDDINPTDGSDRIHEVNLTLTNSEDNDLNALTDQIRQETDPQADEWYRLGLLLLKLGQLNRIEKVFKTARTRSHPGLIYYQLGRVKDARGEYQKAIRLYKKAIKIFQKNSSIHERHLADAYNELSKTYCSMNLYSKALLFAQRALQIGQKFCVPNHANLAICYNSIGNIYYTQHIYDQALLLYVKALKIYQQSNVYNHPDLALMHMSIGNSYYSLHSYEEALVSHTEALEIRQKSLPPKHRDLVASYNNIGLVYEAMKDYNNARISFEKAVDIGRQSLPSDHRNLQICRKNLERIKQADHAFI</sequence>
<organism evidence="6 8">
    <name type="scientific">Adineta ricciae</name>
    <name type="common">Rotifer</name>
    <dbReference type="NCBI Taxonomy" id="249248"/>
    <lineage>
        <taxon>Eukaryota</taxon>
        <taxon>Metazoa</taxon>
        <taxon>Spiralia</taxon>
        <taxon>Gnathifera</taxon>
        <taxon>Rotifera</taxon>
        <taxon>Eurotatoria</taxon>
        <taxon>Bdelloidea</taxon>
        <taxon>Adinetida</taxon>
        <taxon>Adinetidae</taxon>
        <taxon>Adineta</taxon>
    </lineage>
</organism>
<feature type="repeat" description="TPR" evidence="3">
    <location>
        <begin position="476"/>
        <end position="509"/>
    </location>
</feature>
<dbReference type="Pfam" id="PF13424">
    <property type="entry name" value="TPR_12"/>
    <property type="match status" value="2"/>
</dbReference>
<dbReference type="EMBL" id="CAJNOJ010000175">
    <property type="protein sequence ID" value="CAF1243640.1"/>
    <property type="molecule type" value="Genomic_DNA"/>
</dbReference>
<dbReference type="SMART" id="SM00028">
    <property type="entry name" value="TPR"/>
    <property type="match status" value="5"/>
</dbReference>
<proteinExistence type="predicted"/>
<dbReference type="Pfam" id="PF07719">
    <property type="entry name" value="TPR_2"/>
    <property type="match status" value="1"/>
</dbReference>
<dbReference type="PROSITE" id="PS50005">
    <property type="entry name" value="TPR"/>
    <property type="match status" value="4"/>
</dbReference>
<dbReference type="SUPFAM" id="SSF48452">
    <property type="entry name" value="TPR-like"/>
    <property type="match status" value="1"/>
</dbReference>
<keyword evidence="7" id="KW-1185">Reference proteome</keyword>
<feature type="repeat" description="TPR" evidence="3">
    <location>
        <begin position="350"/>
        <end position="383"/>
    </location>
</feature>
<accession>A0A814ZG64</accession>
<dbReference type="SUPFAM" id="SSF56399">
    <property type="entry name" value="ADP-ribosylation"/>
    <property type="match status" value="1"/>
</dbReference>
<feature type="region of interest" description="Disordered" evidence="4">
    <location>
        <begin position="1"/>
        <end position="25"/>
    </location>
</feature>
<reference evidence="6" key="1">
    <citation type="submission" date="2021-02" db="EMBL/GenBank/DDBJ databases">
        <authorList>
            <person name="Nowell W R."/>
        </authorList>
    </citation>
    <scope>NUCLEOTIDE SEQUENCE</scope>
</reference>
<evidence type="ECO:0000313" key="8">
    <source>
        <dbReference type="Proteomes" id="UP000663852"/>
    </source>
</evidence>
<evidence type="ECO:0000256" key="3">
    <source>
        <dbReference type="PROSITE-ProRule" id="PRU00339"/>
    </source>
</evidence>
<evidence type="ECO:0000313" key="5">
    <source>
        <dbReference type="EMBL" id="CAF0891977.1"/>
    </source>
</evidence>
<dbReference type="OrthoDB" id="6588619at2759"/>
<dbReference type="PANTHER" id="PTHR45641:SF19">
    <property type="entry name" value="NEPHROCYSTIN-3"/>
    <property type="match status" value="1"/>
</dbReference>
<keyword evidence="1" id="KW-0677">Repeat</keyword>
<evidence type="ECO:0000313" key="7">
    <source>
        <dbReference type="Proteomes" id="UP000663828"/>
    </source>
</evidence>
<dbReference type="AlphaFoldDB" id="A0A814ZG64"/>